<feature type="compositionally biased region" description="Polar residues" evidence="1">
    <location>
        <begin position="230"/>
        <end position="241"/>
    </location>
</feature>
<keyword evidence="2" id="KW-0732">Signal</keyword>
<evidence type="ECO:0000259" key="3">
    <source>
        <dbReference type="PROSITE" id="PS50940"/>
    </source>
</evidence>
<organism evidence="4 5">
    <name type="scientific">Dermatophagoides farinae</name>
    <name type="common">American house dust mite</name>
    <dbReference type="NCBI Taxonomy" id="6954"/>
    <lineage>
        <taxon>Eukaryota</taxon>
        <taxon>Metazoa</taxon>
        <taxon>Ecdysozoa</taxon>
        <taxon>Arthropoda</taxon>
        <taxon>Chelicerata</taxon>
        <taxon>Arachnida</taxon>
        <taxon>Acari</taxon>
        <taxon>Acariformes</taxon>
        <taxon>Sarcoptiformes</taxon>
        <taxon>Astigmata</taxon>
        <taxon>Psoroptidia</taxon>
        <taxon>Analgoidea</taxon>
        <taxon>Pyroglyphidae</taxon>
        <taxon>Dermatophagoidinae</taxon>
        <taxon>Dermatophagoides</taxon>
    </lineage>
</organism>
<feature type="region of interest" description="Disordered" evidence="1">
    <location>
        <begin position="229"/>
        <end position="248"/>
    </location>
</feature>
<dbReference type="InterPro" id="IPR002557">
    <property type="entry name" value="Chitin-bd_dom"/>
</dbReference>
<evidence type="ECO:0000256" key="1">
    <source>
        <dbReference type="SAM" id="MobiDB-lite"/>
    </source>
</evidence>
<evidence type="ECO:0000256" key="2">
    <source>
        <dbReference type="SAM" id="SignalP"/>
    </source>
</evidence>
<dbReference type="InterPro" id="IPR036508">
    <property type="entry name" value="Chitin-bd_dom_sf"/>
</dbReference>
<comment type="caution">
    <text evidence="4">The sequence shown here is derived from an EMBL/GenBank/DDBJ whole genome shotgun (WGS) entry which is preliminary data.</text>
</comment>
<keyword evidence="5" id="KW-1185">Reference proteome</keyword>
<accession>A0A922HYZ8</accession>
<reference evidence="4" key="1">
    <citation type="submission" date="2013-05" db="EMBL/GenBank/DDBJ databases">
        <authorList>
            <person name="Yim A.K.Y."/>
            <person name="Chan T.F."/>
            <person name="Ji K.M."/>
            <person name="Liu X.Y."/>
            <person name="Zhou J.W."/>
            <person name="Li R.Q."/>
            <person name="Yang K.Y."/>
            <person name="Li J."/>
            <person name="Li M."/>
            <person name="Law P.T.W."/>
            <person name="Wu Y.L."/>
            <person name="Cai Z.L."/>
            <person name="Qin H."/>
            <person name="Bao Y."/>
            <person name="Leung R.K.K."/>
            <person name="Ng P.K.S."/>
            <person name="Zou J."/>
            <person name="Zhong X.J."/>
            <person name="Ran P.X."/>
            <person name="Zhong N.S."/>
            <person name="Liu Z.G."/>
            <person name="Tsui S.K.W."/>
        </authorList>
    </citation>
    <scope>NUCLEOTIDE SEQUENCE</scope>
    <source>
        <strain evidence="4">Derf</strain>
        <tissue evidence="4">Whole organism</tissue>
    </source>
</reference>
<evidence type="ECO:0000313" key="5">
    <source>
        <dbReference type="Proteomes" id="UP000790347"/>
    </source>
</evidence>
<feature type="region of interest" description="Disordered" evidence="1">
    <location>
        <begin position="119"/>
        <end position="196"/>
    </location>
</feature>
<feature type="compositionally biased region" description="Low complexity" evidence="1">
    <location>
        <begin position="121"/>
        <end position="135"/>
    </location>
</feature>
<sequence length="392" mass="45615">MFIPILFLPVILIHCRLVIGAPVSEIDSSPSPSTLLPPSSIIVPTVASVQILSTCQPGQYFKRDCKLYISCENGKWRRNFCPENKYWNQIAKKCDDIHNVPECYEMSLEIQRDARSMMQAKLRSSKPQPQSSLLLGNNPVEEEKEIEYDPKTTTMTKIHHPNNNDHVEYDDEYEEESEYDDDNDNDNEQNQKKSKIVTKILEKPYFSSKDYEDYDDDTDDDDFEDEKTMEINQPKQLSQPTKRSHNQDEEKFIKNDIITNDRMVTMNKRKKSKSNYQRSSTMTTTPMMNTYGKICIVRGKQIECHDDDDSSVTTTSSTTTATTLSTTTPGSIDNLDEKSVINKCKTDIIDHNDQRKVHSYSFTIEINIDDRIFERIERFIRLIIYYISFQFM</sequence>
<dbReference type="GO" id="GO:0008061">
    <property type="term" value="F:chitin binding"/>
    <property type="evidence" value="ECO:0007669"/>
    <property type="project" value="InterPro"/>
</dbReference>
<dbReference type="PROSITE" id="PS50940">
    <property type="entry name" value="CHIT_BIND_II"/>
    <property type="match status" value="1"/>
</dbReference>
<dbReference type="AlphaFoldDB" id="A0A922HYZ8"/>
<evidence type="ECO:0000313" key="4">
    <source>
        <dbReference type="EMBL" id="KAH9517284.1"/>
    </source>
</evidence>
<proteinExistence type="predicted"/>
<feature type="chain" id="PRO_5037111534" evidence="2">
    <location>
        <begin position="21"/>
        <end position="392"/>
    </location>
</feature>
<dbReference type="Pfam" id="PF01607">
    <property type="entry name" value="CBM_14"/>
    <property type="match status" value="1"/>
</dbReference>
<feature type="domain" description="Chitin-binding type-2" evidence="3">
    <location>
        <begin position="52"/>
        <end position="105"/>
    </location>
</feature>
<dbReference type="Proteomes" id="UP000790347">
    <property type="component" value="Unassembled WGS sequence"/>
</dbReference>
<dbReference type="Gene3D" id="2.170.140.10">
    <property type="entry name" value="Chitin binding domain"/>
    <property type="match status" value="1"/>
</dbReference>
<feature type="compositionally biased region" description="Acidic residues" evidence="1">
    <location>
        <begin position="168"/>
        <end position="187"/>
    </location>
</feature>
<feature type="signal peptide" evidence="2">
    <location>
        <begin position="1"/>
        <end position="20"/>
    </location>
</feature>
<reference evidence="4" key="2">
    <citation type="journal article" date="2022" name="Res Sq">
        <title>Comparative Genomics Reveals Insights into the Divergent Evolution of Astigmatic Mites and Household Pest Adaptations.</title>
        <authorList>
            <person name="Xiong Q."/>
            <person name="Wan A.T.-Y."/>
            <person name="Liu X.-Y."/>
            <person name="Fung C.S.-H."/>
            <person name="Xiao X."/>
            <person name="Malainual N."/>
            <person name="Hou J."/>
            <person name="Wang L."/>
            <person name="Wang M."/>
            <person name="Yang K."/>
            <person name="Cui Y."/>
            <person name="Leung E."/>
            <person name="Nong W."/>
            <person name="Shin S.-K."/>
            <person name="Au S."/>
            <person name="Jeong K.Y."/>
            <person name="Chew F.T."/>
            <person name="Hui J."/>
            <person name="Leung T.F."/>
            <person name="Tungtrongchitr A."/>
            <person name="Zhong N."/>
            <person name="Liu Z."/>
            <person name="Tsui S."/>
        </authorList>
    </citation>
    <scope>NUCLEOTIDE SEQUENCE</scope>
    <source>
        <strain evidence="4">Derf</strain>
        <tissue evidence="4">Whole organism</tissue>
    </source>
</reference>
<dbReference type="EMBL" id="ASGP02000003">
    <property type="protein sequence ID" value="KAH9517284.1"/>
    <property type="molecule type" value="Genomic_DNA"/>
</dbReference>
<dbReference type="SMART" id="SM00494">
    <property type="entry name" value="ChtBD2"/>
    <property type="match status" value="1"/>
</dbReference>
<gene>
    <name evidence="4" type="primary">Cpap3-e</name>
    <name evidence="4" type="ORF">DERF_007963</name>
</gene>
<protein>
    <submittedName>
        <fullName evidence="4">Chitin binding</fullName>
    </submittedName>
</protein>
<dbReference type="GO" id="GO:0005576">
    <property type="term" value="C:extracellular region"/>
    <property type="evidence" value="ECO:0007669"/>
    <property type="project" value="InterPro"/>
</dbReference>
<dbReference type="SUPFAM" id="SSF57625">
    <property type="entry name" value="Invertebrate chitin-binding proteins"/>
    <property type="match status" value="1"/>
</dbReference>
<name>A0A922HYZ8_DERFA</name>